<dbReference type="AlphaFoldDB" id="A0A5B8L1Q7"/>
<dbReference type="KEGG" id="niy:FQ775_17085"/>
<dbReference type="OrthoDB" id="5567366at2"/>
<dbReference type="CDD" id="cd06661">
    <property type="entry name" value="GGCT_like"/>
    <property type="match status" value="1"/>
</dbReference>
<dbReference type="EMBL" id="CP042301">
    <property type="protein sequence ID" value="QDZ01954.1"/>
    <property type="molecule type" value="Genomic_DNA"/>
</dbReference>
<dbReference type="Gene3D" id="3.10.490.10">
    <property type="entry name" value="Gamma-glutamyl cyclotransferase-like"/>
    <property type="match status" value="1"/>
</dbReference>
<name>A0A5B8L1Q7_9HYPH</name>
<dbReference type="SUPFAM" id="SSF110857">
    <property type="entry name" value="Gamma-glutamyl cyclotransferase-like"/>
    <property type="match status" value="1"/>
</dbReference>
<evidence type="ECO:0000313" key="1">
    <source>
        <dbReference type="EMBL" id="QDZ01954.1"/>
    </source>
</evidence>
<sequence length="203" mass="22638">MVSGRSSSVPPQDGLVAYFGYGSLVNRATHRTAIVDALPARLLGWRRYWRARPDMPGFPAALLTVRRQPDAACDGLLVIDRAENLAAVDAREARYRRVALSASDMRLDRELPPDCPVFVYEAEPDLPLHPEPPAILRSYLDAVLQGFLVEHGEEGLLRFVAETDGFDMPIHEDGDRPVYPRAVELSARERALFAQLLLRGGHR</sequence>
<reference evidence="1" key="1">
    <citation type="submission" date="2020-04" db="EMBL/GenBank/DDBJ databases">
        <title>Nitratireductor sp. nov. isolated from mangrove soil.</title>
        <authorList>
            <person name="Ye Y."/>
        </authorList>
    </citation>
    <scope>NUCLEOTIDE SEQUENCE</scope>
    <source>
        <strain evidence="1">SY7</strain>
    </source>
</reference>
<organism evidence="1 2">
    <name type="scientific">Nitratireductor mangrovi</name>
    <dbReference type="NCBI Taxonomy" id="2599600"/>
    <lineage>
        <taxon>Bacteria</taxon>
        <taxon>Pseudomonadati</taxon>
        <taxon>Pseudomonadota</taxon>
        <taxon>Alphaproteobacteria</taxon>
        <taxon>Hyphomicrobiales</taxon>
        <taxon>Phyllobacteriaceae</taxon>
        <taxon>Nitratireductor</taxon>
    </lineage>
</organism>
<dbReference type="InterPro" id="IPR013024">
    <property type="entry name" value="GGCT-like"/>
</dbReference>
<protein>
    <submittedName>
        <fullName evidence="1">Gamma-glutamylcyclotransferase</fullName>
    </submittedName>
</protein>
<gene>
    <name evidence="1" type="ORF">FQ775_17085</name>
</gene>
<evidence type="ECO:0000313" key="2">
    <source>
        <dbReference type="Proteomes" id="UP000321389"/>
    </source>
</evidence>
<dbReference type="InterPro" id="IPR036568">
    <property type="entry name" value="GGCT-like_sf"/>
</dbReference>
<accession>A0A5B8L1Q7</accession>
<dbReference type="Proteomes" id="UP000321389">
    <property type="component" value="Chromosome"/>
</dbReference>
<proteinExistence type="predicted"/>
<dbReference type="GO" id="GO:0016740">
    <property type="term" value="F:transferase activity"/>
    <property type="evidence" value="ECO:0007669"/>
    <property type="project" value="UniProtKB-KW"/>
</dbReference>
<keyword evidence="2" id="KW-1185">Reference proteome</keyword>